<keyword evidence="2 3" id="KW-0378">Hydrolase</keyword>
<dbReference type="SUPFAM" id="SSF52972">
    <property type="entry name" value="ITPase-like"/>
    <property type="match status" value="1"/>
</dbReference>
<comment type="caution">
    <text evidence="3">Lacks conserved residue(s) required for the propagation of feature annotation.</text>
</comment>
<comment type="catalytic activity">
    <reaction evidence="3">
        <text>UTP + H2O = UMP + diphosphate + H(+)</text>
        <dbReference type="Rhea" id="RHEA:29395"/>
        <dbReference type="ChEBI" id="CHEBI:15377"/>
        <dbReference type="ChEBI" id="CHEBI:15378"/>
        <dbReference type="ChEBI" id="CHEBI:33019"/>
        <dbReference type="ChEBI" id="CHEBI:46398"/>
        <dbReference type="ChEBI" id="CHEBI:57865"/>
        <dbReference type="EC" id="3.6.1.9"/>
    </reaction>
</comment>
<comment type="similarity">
    <text evidence="3">Belongs to the Maf family. YhdE subfamily.</text>
</comment>
<comment type="function">
    <text evidence="3">Nucleoside triphosphate pyrophosphatase that hydrolyzes dTTP and UTP. May have a dual role in cell division arrest and in preventing the incorporation of modified nucleotides into cellular nucleic acids.</text>
</comment>
<dbReference type="GO" id="GO:0009117">
    <property type="term" value="P:nucleotide metabolic process"/>
    <property type="evidence" value="ECO:0007669"/>
    <property type="project" value="UniProtKB-KW"/>
</dbReference>
<dbReference type="Proteomes" id="UP000025229">
    <property type="component" value="Chromosome"/>
</dbReference>
<dbReference type="InterPro" id="IPR029001">
    <property type="entry name" value="ITPase-like_fam"/>
</dbReference>
<reference evidence="5" key="2">
    <citation type="submission" date="2023-11" db="EMBL/GenBank/DDBJ databases">
        <title>MicrobeMod: A computational toolkit for identifying prokaryotic methylation and restriction-modification with nanopore sequencing.</title>
        <authorList>
            <person name="Crits-Christoph A."/>
            <person name="Kang S.C."/>
            <person name="Lee H."/>
            <person name="Ostrov N."/>
        </authorList>
    </citation>
    <scope>NUCLEOTIDE SEQUENCE</scope>
    <source>
        <strain evidence="5">ATCC 51242</strain>
    </source>
</reference>
<evidence type="ECO:0000256" key="2">
    <source>
        <dbReference type="ARBA" id="ARBA00022801"/>
    </source>
</evidence>
<dbReference type="AlphaFoldDB" id="A0A023X3A4"/>
<feature type="site" description="Important for substrate specificity" evidence="3">
    <location>
        <position position="18"/>
    </location>
</feature>
<evidence type="ECO:0000313" key="4">
    <source>
        <dbReference type="EMBL" id="AHY46823.1"/>
    </source>
</evidence>
<dbReference type="GO" id="GO:0047429">
    <property type="term" value="F:nucleoside triphosphate diphosphatase activity"/>
    <property type="evidence" value="ECO:0007669"/>
    <property type="project" value="UniProtKB-EC"/>
</dbReference>
<dbReference type="PIRSF" id="PIRSF006305">
    <property type="entry name" value="Maf"/>
    <property type="match status" value="1"/>
</dbReference>
<gene>
    <name evidence="4" type="ORF">RradSPS_1540</name>
    <name evidence="5" type="ORF">SIL72_09330</name>
</gene>
<keyword evidence="3" id="KW-0963">Cytoplasm</keyword>
<dbReference type="CDD" id="cd00555">
    <property type="entry name" value="Maf"/>
    <property type="match status" value="1"/>
</dbReference>
<dbReference type="eggNOG" id="COG0424">
    <property type="taxonomic scope" value="Bacteria"/>
</dbReference>
<dbReference type="PATRIC" id="fig|42256.3.peg.1559"/>
<dbReference type="RefSeq" id="WP_084263820.1">
    <property type="nucleotide sequence ID" value="NZ_CP007514.1"/>
</dbReference>
<dbReference type="EMBL" id="CP007514">
    <property type="protein sequence ID" value="AHY46823.1"/>
    <property type="molecule type" value="Genomic_DNA"/>
</dbReference>
<dbReference type="KEGG" id="rrd:RradSPS_1540"/>
<comment type="subcellular location">
    <subcellularLocation>
        <location evidence="3">Cytoplasm</location>
    </subcellularLocation>
</comment>
<organism evidence="4 6">
    <name type="scientific">Rubrobacter radiotolerans</name>
    <name type="common">Arthrobacter radiotolerans</name>
    <dbReference type="NCBI Taxonomy" id="42256"/>
    <lineage>
        <taxon>Bacteria</taxon>
        <taxon>Bacillati</taxon>
        <taxon>Actinomycetota</taxon>
        <taxon>Rubrobacteria</taxon>
        <taxon>Rubrobacterales</taxon>
        <taxon>Rubrobacteraceae</taxon>
        <taxon>Rubrobacter</taxon>
    </lineage>
</organism>
<dbReference type="InterPro" id="IPR003697">
    <property type="entry name" value="Maf-like"/>
</dbReference>
<evidence type="ECO:0000256" key="3">
    <source>
        <dbReference type="HAMAP-Rule" id="MF_00528"/>
    </source>
</evidence>
<dbReference type="EMBL" id="JAWXXX010000001">
    <property type="protein sequence ID" value="MDX5894230.1"/>
    <property type="molecule type" value="Genomic_DNA"/>
</dbReference>
<dbReference type="NCBIfam" id="TIGR00172">
    <property type="entry name" value="maf"/>
    <property type="match status" value="1"/>
</dbReference>
<dbReference type="STRING" id="42256.RradSPS_1540"/>
<evidence type="ECO:0000256" key="1">
    <source>
        <dbReference type="ARBA" id="ARBA00001968"/>
    </source>
</evidence>
<comment type="catalytic activity">
    <reaction evidence="3">
        <text>dTTP + H2O = dTMP + diphosphate + H(+)</text>
        <dbReference type="Rhea" id="RHEA:28534"/>
        <dbReference type="ChEBI" id="CHEBI:15377"/>
        <dbReference type="ChEBI" id="CHEBI:15378"/>
        <dbReference type="ChEBI" id="CHEBI:33019"/>
        <dbReference type="ChEBI" id="CHEBI:37568"/>
        <dbReference type="ChEBI" id="CHEBI:63528"/>
        <dbReference type="EC" id="3.6.1.9"/>
    </reaction>
</comment>
<dbReference type="PANTHER" id="PTHR43213">
    <property type="entry name" value="BIFUNCTIONAL DTTP/UTP PYROPHOSPHATASE/METHYLTRANSFERASE PROTEIN-RELATED"/>
    <property type="match status" value="1"/>
</dbReference>
<keyword evidence="3" id="KW-0546">Nucleotide metabolism</keyword>
<dbReference type="HAMAP" id="MF_00528">
    <property type="entry name" value="Maf"/>
    <property type="match status" value="1"/>
</dbReference>
<dbReference type="EC" id="3.6.1.9" evidence="3"/>
<sequence>MPPVPGLMQFILASESARRVDLLNSVGYRFQTVKSGFPEVDHEGDPERTVRENARGKAEAVSNMYPSDIVLGADTVVYLPEERETFGQAKEPDDVRRMLKRLQGRAHEVHSGVAVIRGNRILVRHARTEVRMRPLPERDIEAYVTFGEGVGKAGGYAIQGVAAVFVEGIIGDYTNVVGLPLSLAARMLEHVGVGWYE</sequence>
<feature type="active site" description="Proton acceptor" evidence="3">
    <location>
        <position position="74"/>
    </location>
</feature>
<evidence type="ECO:0000313" key="5">
    <source>
        <dbReference type="EMBL" id="MDX5894230.1"/>
    </source>
</evidence>
<keyword evidence="6" id="KW-1185">Reference proteome</keyword>
<reference evidence="4 6" key="1">
    <citation type="submission" date="2014-03" db="EMBL/GenBank/DDBJ databases">
        <title>Complete genome sequence of the Radio-Resistant Rubrobacter radiotolerans RSPS-4.</title>
        <authorList>
            <person name="Egas C.C."/>
            <person name="Barroso C.C."/>
            <person name="Froufe H.J.C."/>
            <person name="Pacheco J.J."/>
            <person name="Albuquerque L.L."/>
            <person name="da Costa M.M.S."/>
        </authorList>
    </citation>
    <scope>NUCLEOTIDE SEQUENCE [LARGE SCALE GENOMIC DNA]</scope>
    <source>
        <strain evidence="4 6">RSPS-4</strain>
    </source>
</reference>
<feature type="site" description="Important for substrate specificity" evidence="3">
    <location>
        <position position="159"/>
    </location>
</feature>
<dbReference type="HOGENOM" id="CLU_040416_0_0_11"/>
<comment type="cofactor">
    <cofactor evidence="1 3">
        <name>a divalent metal cation</name>
        <dbReference type="ChEBI" id="CHEBI:60240"/>
    </cofactor>
</comment>
<dbReference type="GO" id="GO:0005737">
    <property type="term" value="C:cytoplasm"/>
    <property type="evidence" value="ECO:0007669"/>
    <property type="project" value="UniProtKB-SubCell"/>
</dbReference>
<evidence type="ECO:0000313" key="6">
    <source>
        <dbReference type="Proteomes" id="UP000025229"/>
    </source>
</evidence>
<dbReference type="Pfam" id="PF02545">
    <property type="entry name" value="Maf"/>
    <property type="match status" value="1"/>
</dbReference>
<feature type="site" description="Important for substrate specificity" evidence="3">
    <location>
        <position position="75"/>
    </location>
</feature>
<name>A0A023X3A4_RUBRA</name>
<dbReference type="Gene3D" id="3.90.950.10">
    <property type="match status" value="1"/>
</dbReference>
<protein>
    <recommendedName>
        <fullName evidence="3">dTTP/UTP pyrophosphatase</fullName>
        <shortName evidence="3">dTTPase/UTPase</shortName>
        <ecNumber evidence="3">3.6.1.9</ecNumber>
    </recommendedName>
    <alternativeName>
        <fullName evidence="3">Nucleoside triphosphate pyrophosphatase</fullName>
    </alternativeName>
    <alternativeName>
        <fullName evidence="3">Nucleotide pyrophosphatase</fullName>
        <shortName evidence="3">Nucleotide PPase</shortName>
    </alternativeName>
</protein>
<dbReference type="PANTHER" id="PTHR43213:SF5">
    <property type="entry name" value="BIFUNCTIONAL DTTP_UTP PYROPHOSPHATASE_METHYLTRANSFERASE PROTEIN-RELATED"/>
    <property type="match status" value="1"/>
</dbReference>
<accession>A0A023X3A4</accession>
<proteinExistence type="inferred from homology"/>
<dbReference type="Proteomes" id="UP001281130">
    <property type="component" value="Unassembled WGS sequence"/>
</dbReference>
<dbReference type="OrthoDB" id="3527985at2"/>